<dbReference type="GeneID" id="97549078"/>
<dbReference type="EMBL" id="QGMY01000002">
    <property type="protein sequence ID" value="PWR73755.1"/>
    <property type="molecule type" value="Genomic_DNA"/>
</dbReference>
<dbReference type="Pfam" id="PF14559">
    <property type="entry name" value="TPR_19"/>
    <property type="match status" value="1"/>
</dbReference>
<evidence type="ECO:0000313" key="4">
    <source>
        <dbReference type="EMBL" id="PWR73755.1"/>
    </source>
</evidence>
<keyword evidence="2 3" id="KW-0802">TPR repeat</keyword>
<comment type="caution">
    <text evidence="4">The sequence shown here is derived from an EMBL/GenBank/DDBJ whole genome shotgun (WGS) entry which is preliminary data.</text>
</comment>
<evidence type="ECO:0000256" key="2">
    <source>
        <dbReference type="ARBA" id="ARBA00022803"/>
    </source>
</evidence>
<keyword evidence="5" id="KW-1185">Reference proteome</keyword>
<reference evidence="4 5" key="1">
    <citation type="submission" date="2018-05" db="EMBL/GenBank/DDBJ databases">
        <title>Draft genome of Methanospirillum lacunae Ki8-1.</title>
        <authorList>
            <person name="Dueholm M.S."/>
            <person name="Nielsen P.H."/>
            <person name="Bakmann L.F."/>
            <person name="Otzen D.E."/>
        </authorList>
    </citation>
    <scope>NUCLEOTIDE SEQUENCE [LARGE SCALE GENOMIC DNA]</scope>
    <source>
        <strain evidence="4 5">Ki8-1</strain>
    </source>
</reference>
<sequence length="275" mass="30618">MNLGRLTIGILLVILVLIVLMPATFLQAIFTVIPAQYQDMIPEQLLQNTGTALAEFSVMTARPMTAVSVYDFYIAKHPDQADLYRLKSEALIAAGDNTGAIKILNQAISLDPSNPSLLIKKARLLVKTGKTSEADAVFSQILQIQTNNPLYLSAIADIALEKARYLEAYDRYSTLVNLTPNNAQNWEKRSDVIFALLTIPTAGANASLSLKQTDLYTPGINGYERAVRIDPGRDAIIKVKMEKRSDEFVARTIQELEDRYQEFRYLQPGEKPINP</sequence>
<dbReference type="RefSeq" id="WP_109967035.1">
    <property type="nucleotide sequence ID" value="NZ_CP176093.1"/>
</dbReference>
<gene>
    <name evidence="4" type="ORF">DK846_00870</name>
</gene>
<dbReference type="PANTHER" id="PTHR44943:SF8">
    <property type="entry name" value="TPR REPEAT-CONTAINING PROTEIN MJ0263"/>
    <property type="match status" value="1"/>
</dbReference>
<evidence type="ECO:0000256" key="3">
    <source>
        <dbReference type="PROSITE-ProRule" id="PRU00339"/>
    </source>
</evidence>
<feature type="repeat" description="TPR" evidence="3">
    <location>
        <begin position="81"/>
        <end position="114"/>
    </location>
</feature>
<dbReference type="InterPro" id="IPR051685">
    <property type="entry name" value="Ycf3/AcsC/BcsC/TPR_MFPF"/>
</dbReference>
<dbReference type="Proteomes" id="UP000245657">
    <property type="component" value="Unassembled WGS sequence"/>
</dbReference>
<dbReference type="InterPro" id="IPR011990">
    <property type="entry name" value="TPR-like_helical_dom_sf"/>
</dbReference>
<dbReference type="Gene3D" id="1.25.40.10">
    <property type="entry name" value="Tetratricopeptide repeat domain"/>
    <property type="match status" value="1"/>
</dbReference>
<organism evidence="4 5">
    <name type="scientific">Methanospirillum lacunae</name>
    <dbReference type="NCBI Taxonomy" id="668570"/>
    <lineage>
        <taxon>Archaea</taxon>
        <taxon>Methanobacteriati</taxon>
        <taxon>Methanobacteriota</taxon>
        <taxon>Stenosarchaea group</taxon>
        <taxon>Methanomicrobia</taxon>
        <taxon>Methanomicrobiales</taxon>
        <taxon>Methanospirillaceae</taxon>
        <taxon>Methanospirillum</taxon>
    </lineage>
</organism>
<dbReference type="PANTHER" id="PTHR44943">
    <property type="entry name" value="CELLULOSE SYNTHASE OPERON PROTEIN C"/>
    <property type="match status" value="1"/>
</dbReference>
<dbReference type="InterPro" id="IPR019734">
    <property type="entry name" value="TPR_rpt"/>
</dbReference>
<dbReference type="OrthoDB" id="117616at2157"/>
<dbReference type="AlphaFoldDB" id="A0A2V2N5G9"/>
<dbReference type="SUPFAM" id="SSF48452">
    <property type="entry name" value="TPR-like"/>
    <property type="match status" value="1"/>
</dbReference>
<dbReference type="SMART" id="SM00028">
    <property type="entry name" value="TPR"/>
    <property type="match status" value="3"/>
</dbReference>
<name>A0A2V2N5G9_9EURY</name>
<accession>A0A2V2N5G9</accession>
<evidence type="ECO:0000256" key="1">
    <source>
        <dbReference type="ARBA" id="ARBA00022737"/>
    </source>
</evidence>
<proteinExistence type="predicted"/>
<protein>
    <submittedName>
        <fullName evidence="4">Uncharacterized protein</fullName>
    </submittedName>
</protein>
<dbReference type="PROSITE" id="PS50005">
    <property type="entry name" value="TPR"/>
    <property type="match status" value="1"/>
</dbReference>
<evidence type="ECO:0000313" key="5">
    <source>
        <dbReference type="Proteomes" id="UP000245657"/>
    </source>
</evidence>
<keyword evidence="1" id="KW-0677">Repeat</keyword>